<dbReference type="InterPro" id="IPR011029">
    <property type="entry name" value="DEATH-like_dom_sf"/>
</dbReference>
<dbReference type="SUPFAM" id="SSF47986">
    <property type="entry name" value="DEATH domain"/>
    <property type="match status" value="1"/>
</dbReference>
<dbReference type="Pfam" id="PF00531">
    <property type="entry name" value="Death"/>
    <property type="match status" value="1"/>
</dbReference>
<proteinExistence type="evidence at transcript level"/>
<dbReference type="PANTHER" id="PTHR15079">
    <property type="entry name" value="MYD88"/>
    <property type="match status" value="1"/>
</dbReference>
<dbReference type="InterPro" id="IPR000488">
    <property type="entry name" value="Death_dom"/>
</dbReference>
<keyword evidence="2" id="KW-0963">Cytoplasm</keyword>
<dbReference type="AlphaFoldDB" id="V5TE02"/>
<dbReference type="EMBL" id="KF726121">
    <property type="protein sequence ID" value="AHB62784.1"/>
    <property type="molecule type" value="mRNA"/>
</dbReference>
<dbReference type="Pfam" id="PF13676">
    <property type="entry name" value="TIR_2"/>
    <property type="match status" value="1"/>
</dbReference>
<dbReference type="GO" id="GO:0043123">
    <property type="term" value="P:positive regulation of canonical NF-kappaB signal transduction"/>
    <property type="evidence" value="ECO:0007669"/>
    <property type="project" value="InterPro"/>
</dbReference>
<comment type="subcellular location">
    <subcellularLocation>
        <location evidence="1">Cytoplasm</location>
    </subcellularLocation>
</comment>
<feature type="non-terminal residue" evidence="6">
    <location>
        <position position="1"/>
    </location>
</feature>
<evidence type="ECO:0000256" key="4">
    <source>
        <dbReference type="SAM" id="MobiDB-lite"/>
    </source>
</evidence>
<evidence type="ECO:0000256" key="1">
    <source>
        <dbReference type="ARBA" id="ARBA00004496"/>
    </source>
</evidence>
<dbReference type="InterPro" id="IPR000157">
    <property type="entry name" value="TIR_dom"/>
</dbReference>
<organism evidence="6">
    <name type="scientific">Sinohyriopsis cumingii</name>
    <name type="common">Triangle sail mussel</name>
    <name type="synonym">Hyriopsis cumingii</name>
    <dbReference type="NCBI Taxonomy" id="165450"/>
    <lineage>
        <taxon>Eukaryota</taxon>
        <taxon>Metazoa</taxon>
        <taxon>Spiralia</taxon>
        <taxon>Lophotrochozoa</taxon>
        <taxon>Mollusca</taxon>
        <taxon>Bivalvia</taxon>
        <taxon>Autobranchia</taxon>
        <taxon>Heteroconchia</taxon>
        <taxon>Palaeoheterodonta</taxon>
        <taxon>Unionida</taxon>
        <taxon>Unionoidea</taxon>
        <taxon>Unionidae</taxon>
        <taxon>Gonideinae</taxon>
        <taxon>Sinohyriopsis</taxon>
    </lineage>
</organism>
<evidence type="ECO:0000256" key="3">
    <source>
        <dbReference type="ARBA" id="ARBA00023198"/>
    </source>
</evidence>
<dbReference type="SMART" id="SM00255">
    <property type="entry name" value="TIR"/>
    <property type="match status" value="1"/>
</dbReference>
<evidence type="ECO:0000256" key="2">
    <source>
        <dbReference type="ARBA" id="ARBA00022490"/>
    </source>
</evidence>
<dbReference type="InterPro" id="IPR017281">
    <property type="entry name" value="Myelin_different_resp_MyD88"/>
</dbReference>
<dbReference type="GO" id="GO:0070976">
    <property type="term" value="F:TIR domain binding"/>
    <property type="evidence" value="ECO:0007669"/>
    <property type="project" value="InterPro"/>
</dbReference>
<dbReference type="Gene3D" id="3.40.50.10140">
    <property type="entry name" value="Toll/interleukin-1 receptor homology (TIR) domain"/>
    <property type="match status" value="1"/>
</dbReference>
<dbReference type="InterPro" id="IPR035897">
    <property type="entry name" value="Toll_tir_struct_dom_sf"/>
</dbReference>
<accession>V5TE02</accession>
<feature type="region of interest" description="Disordered" evidence="4">
    <location>
        <begin position="115"/>
        <end position="150"/>
    </location>
</feature>
<reference evidence="6" key="1">
    <citation type="journal article" date="2014" name="Dev. Comp. Immunol.">
        <title>Identification and function of two myeloid differentiation factor 88 variants in triangle-shell pearl mussel (Hyriopsis cumingii).</title>
        <authorList>
            <person name="Ren Q."/>
            <person name="Chen Y.H."/>
            <person name="Ding Z.F."/>
            <person name="Huang Y."/>
            <person name="Shi Y.R."/>
        </authorList>
    </citation>
    <scope>NUCLEOTIDE SEQUENCE</scope>
</reference>
<feature type="compositionally biased region" description="Low complexity" evidence="4">
    <location>
        <begin position="372"/>
        <end position="388"/>
    </location>
</feature>
<dbReference type="SUPFAM" id="SSF52200">
    <property type="entry name" value="Toll/Interleukin receptor TIR domain"/>
    <property type="match status" value="1"/>
</dbReference>
<dbReference type="PROSITE" id="PS50104">
    <property type="entry name" value="TIR"/>
    <property type="match status" value="1"/>
</dbReference>
<dbReference type="GO" id="GO:0002755">
    <property type="term" value="P:MyD88-dependent toll-like receptor signaling pathway"/>
    <property type="evidence" value="ECO:0007669"/>
    <property type="project" value="InterPro"/>
</dbReference>
<feature type="domain" description="TIR" evidence="5">
    <location>
        <begin position="180"/>
        <end position="315"/>
    </location>
</feature>
<feature type="region of interest" description="Disordered" evidence="4">
    <location>
        <begin position="362"/>
        <end position="397"/>
    </location>
</feature>
<dbReference type="Gene3D" id="1.10.533.10">
    <property type="entry name" value="Death Domain, Fas"/>
    <property type="match status" value="1"/>
</dbReference>
<dbReference type="GO" id="GO:0005737">
    <property type="term" value="C:cytoplasm"/>
    <property type="evidence" value="ECO:0007669"/>
    <property type="project" value="UniProtKB-SubCell"/>
</dbReference>
<keyword evidence="3" id="KW-0395">Inflammatory response</keyword>
<name>V5TE02_SINCU</name>
<protein>
    <submittedName>
        <fullName evidence="6">Myeloid differentiation factor 88-1</fullName>
    </submittedName>
</protein>
<evidence type="ECO:0000313" key="6">
    <source>
        <dbReference type="EMBL" id="AHB62784.1"/>
    </source>
</evidence>
<evidence type="ECO:0000259" key="5">
    <source>
        <dbReference type="PROSITE" id="PS50104"/>
    </source>
</evidence>
<dbReference type="PANTHER" id="PTHR15079:SF3">
    <property type="entry name" value="MYELOID DIFFERENTIATION PRIMARY RESPONSE PROTEIN MYD88"/>
    <property type="match status" value="1"/>
</dbReference>
<sequence>VNCPLEILRVTPRRKIAKHLDCGDAEQESRGYINLTRLAGFSDSNIEVFSQEKSPTEALLAEWQLRKPTVGKLFECLQFLGRDDVIKDCIRCVENDAKSFMSALPDVTSAVSLTPTVERKTASNPNLNGSKETENKKQTPGPETTFSSDLDDSAAFDKFLLDETKAATLDDLRNSGEEKVRYDAFVSVNFDSKKDLRFVKGMAEILETKFNMKLFIPLRDSIPGSAEHSMSAYLIDVRCNKVIVVLSKSFLKSSACDFQLKFAQCLHPSVRTKKIIPVMIEPGTPVPLILRFVTVCDFTQTEMAEWVLERLICALRAPVPAIEIGEEDPGDDYTTDTSLHEIKLELKTAAFKEVFNVEVDEEQSITESARDSQNSSSSAQSQNSSSLEPNEKPKENKKNLFGSFFNILSTRKRKKKEKVQNEEDEFNKIAMKLVKLATQEDLINGDDAKATSENKKHGLSVSGAAKDIPESQIARNTNSKKKATPLTDSDGYAILHDLQEPMPFNLNLDEDSIDSGHGTLSSRKCSSTDTQDVECKEKKQQNRKNCEADLNTTAIGQAHFHNSSGQSPDGYLIHTSVDTQGRRDTSDQSVTKRQFPIPITGGQKMYPPSLKRSDNIPLSQGSDVITAHCAQLDESHKQSNQGSYQFGTNRSFIAKDQSKEKQLRPIQCAHKLANSQGTEGENAHFGTSVNATGAIVLQHLEKNASGNDSYSRGRADPVFV</sequence>